<keyword evidence="3" id="KW-1185">Reference proteome</keyword>
<sequence>MAGTRMNRVACPDHVVRQGLRIGRILGNAVLGVVAIGVSVAAFVAAADDSYGDRTKLLVLGAALLAAGVLLVGSSAATRCRARTSRK</sequence>
<keyword evidence="1" id="KW-0812">Transmembrane</keyword>
<keyword evidence="1" id="KW-1133">Transmembrane helix</keyword>
<dbReference type="Proteomes" id="UP001500466">
    <property type="component" value="Unassembled WGS sequence"/>
</dbReference>
<protein>
    <submittedName>
        <fullName evidence="2">Uncharacterized protein</fullName>
    </submittedName>
</protein>
<evidence type="ECO:0000313" key="3">
    <source>
        <dbReference type="Proteomes" id="UP001500466"/>
    </source>
</evidence>
<evidence type="ECO:0000313" key="2">
    <source>
        <dbReference type="EMBL" id="GAA4963746.1"/>
    </source>
</evidence>
<reference evidence="3" key="1">
    <citation type="journal article" date="2019" name="Int. J. Syst. Evol. Microbiol.">
        <title>The Global Catalogue of Microorganisms (GCM) 10K type strain sequencing project: providing services to taxonomists for standard genome sequencing and annotation.</title>
        <authorList>
            <consortium name="The Broad Institute Genomics Platform"/>
            <consortium name="The Broad Institute Genome Sequencing Center for Infectious Disease"/>
            <person name="Wu L."/>
            <person name="Ma J."/>
        </authorList>
    </citation>
    <scope>NUCLEOTIDE SEQUENCE [LARGE SCALE GENOMIC DNA]</scope>
    <source>
        <strain evidence="3">JCM 17986</strain>
    </source>
</reference>
<dbReference type="RefSeq" id="WP_345675906.1">
    <property type="nucleotide sequence ID" value="NZ_BAABHS010000009.1"/>
</dbReference>
<keyword evidence="1" id="KW-0472">Membrane</keyword>
<dbReference type="EMBL" id="BAABHS010000009">
    <property type="protein sequence ID" value="GAA4963746.1"/>
    <property type="molecule type" value="Genomic_DNA"/>
</dbReference>
<name>A0ABP9H899_9ACTN</name>
<accession>A0ABP9H899</accession>
<feature type="transmembrane region" description="Helical" evidence="1">
    <location>
        <begin position="25"/>
        <end position="45"/>
    </location>
</feature>
<evidence type="ECO:0000256" key="1">
    <source>
        <dbReference type="SAM" id="Phobius"/>
    </source>
</evidence>
<organism evidence="2 3">
    <name type="scientific">Yinghuangia aomiensis</name>
    <dbReference type="NCBI Taxonomy" id="676205"/>
    <lineage>
        <taxon>Bacteria</taxon>
        <taxon>Bacillati</taxon>
        <taxon>Actinomycetota</taxon>
        <taxon>Actinomycetes</taxon>
        <taxon>Kitasatosporales</taxon>
        <taxon>Streptomycetaceae</taxon>
        <taxon>Yinghuangia</taxon>
    </lineage>
</organism>
<feature type="transmembrane region" description="Helical" evidence="1">
    <location>
        <begin position="57"/>
        <end position="77"/>
    </location>
</feature>
<comment type="caution">
    <text evidence="2">The sequence shown here is derived from an EMBL/GenBank/DDBJ whole genome shotgun (WGS) entry which is preliminary data.</text>
</comment>
<gene>
    <name evidence="2" type="ORF">GCM10023205_29610</name>
</gene>
<proteinExistence type="predicted"/>